<evidence type="ECO:0000256" key="2">
    <source>
        <dbReference type="ARBA" id="ARBA00009942"/>
    </source>
</evidence>
<dbReference type="Gene3D" id="3.40.50.360">
    <property type="match status" value="1"/>
</dbReference>
<comment type="similarity">
    <text evidence="2 3">Belongs to the NrdI family.</text>
</comment>
<dbReference type="KEGG" id="ebt:EBL_c09150"/>
<accession>I2B676</accession>
<dbReference type="EMBL" id="CP001560">
    <property type="protein sequence ID" value="AFJ46030.1"/>
    <property type="molecule type" value="Genomic_DNA"/>
</dbReference>
<organism evidence="4 5">
    <name type="scientific">Shimwellia blattae (strain ATCC 29907 / DSM 4481 / JCM 1650 / NBRC 105725 / CDC 9005-74)</name>
    <name type="common">Escherichia blattae</name>
    <dbReference type="NCBI Taxonomy" id="630626"/>
    <lineage>
        <taxon>Bacteria</taxon>
        <taxon>Pseudomonadati</taxon>
        <taxon>Pseudomonadota</taxon>
        <taxon>Gammaproteobacteria</taxon>
        <taxon>Enterobacterales</taxon>
        <taxon>Enterobacteriaceae</taxon>
        <taxon>Shimwellia</taxon>
    </lineage>
</organism>
<dbReference type="Pfam" id="PF07972">
    <property type="entry name" value="Flavodoxin_NdrI"/>
    <property type="match status" value="1"/>
</dbReference>
<dbReference type="PANTHER" id="PTHR37297">
    <property type="entry name" value="PROTEIN NRDI"/>
    <property type="match status" value="1"/>
</dbReference>
<sequence>MSHLVYFSSSSENTHRFIQRLGLPALRIPREAGEQLAVFEPFILVVPTWGNGGIAGAVPAQVIRFLNIPRHRALIRGVIASGNRNFGAAYGLAGKIIAQKCRIPFLYRFELMGTPEDLDNVRNGVTQFWQQQPQPRSLTP</sequence>
<dbReference type="PANTHER" id="PTHR37297:SF1">
    <property type="entry name" value="PROTEIN NRDI"/>
    <property type="match status" value="1"/>
</dbReference>
<dbReference type="HOGENOM" id="CLU_114845_0_0_6"/>
<dbReference type="AlphaFoldDB" id="I2B676"/>
<proteinExistence type="inferred from homology"/>
<protein>
    <recommendedName>
        <fullName evidence="3">Protein NrdI</fullName>
    </recommendedName>
</protein>
<dbReference type="NCBIfam" id="TIGR00333">
    <property type="entry name" value="nrdI"/>
    <property type="match status" value="1"/>
</dbReference>
<evidence type="ECO:0000313" key="4">
    <source>
        <dbReference type="EMBL" id="AFJ46030.1"/>
    </source>
</evidence>
<evidence type="ECO:0000256" key="3">
    <source>
        <dbReference type="HAMAP-Rule" id="MF_00128"/>
    </source>
</evidence>
<dbReference type="STRING" id="630626.EBL_c09150"/>
<dbReference type="PIRSF" id="PIRSF005087">
    <property type="entry name" value="NrdI"/>
    <property type="match status" value="1"/>
</dbReference>
<evidence type="ECO:0000256" key="1">
    <source>
        <dbReference type="ARBA" id="ARBA00003999"/>
    </source>
</evidence>
<dbReference type="HAMAP" id="MF_00128">
    <property type="entry name" value="NrdI"/>
    <property type="match status" value="1"/>
</dbReference>
<dbReference type="SUPFAM" id="SSF52218">
    <property type="entry name" value="Flavoproteins"/>
    <property type="match status" value="1"/>
</dbReference>
<dbReference type="OrthoDB" id="350535at2"/>
<dbReference type="RefSeq" id="WP_002444387.1">
    <property type="nucleotide sequence ID" value="NC_017910.1"/>
</dbReference>
<dbReference type="Proteomes" id="UP000001955">
    <property type="component" value="Chromosome"/>
</dbReference>
<comment type="function">
    <text evidence="1 3">Probably involved in ribonucleotide reductase function.</text>
</comment>
<name>I2B676_SHIBC</name>
<keyword evidence="5" id="KW-1185">Reference proteome</keyword>
<dbReference type="eggNOG" id="COG1780">
    <property type="taxonomic scope" value="Bacteria"/>
</dbReference>
<dbReference type="GO" id="GO:0010181">
    <property type="term" value="F:FMN binding"/>
    <property type="evidence" value="ECO:0007669"/>
    <property type="project" value="InterPro"/>
</dbReference>
<dbReference type="PATRIC" id="fig|630626.3.peg.889"/>
<gene>
    <name evidence="3 4" type="primary">nrdI</name>
    <name evidence="4" type="ordered locus">EBL_c09150</name>
</gene>
<dbReference type="InterPro" id="IPR029039">
    <property type="entry name" value="Flavoprotein-like_sf"/>
</dbReference>
<accession>K6UW20</accession>
<dbReference type="InterPro" id="IPR004465">
    <property type="entry name" value="RNR_NrdI"/>
</dbReference>
<reference evidence="4 5" key="1">
    <citation type="journal article" date="2012" name="J. Bacteriol.">
        <title>Complete genome sequence of the B12-producing Shimwellia blattae strain DSM 4481, isolated from a cockroach.</title>
        <authorList>
            <person name="Brzuszkiewicz E."/>
            <person name="Waschkowitz T."/>
            <person name="Wiezer A."/>
            <person name="Daniel R."/>
        </authorList>
    </citation>
    <scope>NUCLEOTIDE SEQUENCE [LARGE SCALE GENOMIC DNA]</scope>
    <source>
        <strain evidence="5">ATCC 29907 / DSM 4481 / JCM 1650 / NBRC 105725 / CDC 9005-74</strain>
    </source>
</reference>
<evidence type="ECO:0000313" key="5">
    <source>
        <dbReference type="Proteomes" id="UP000001955"/>
    </source>
</evidence>
<dbReference type="InterPro" id="IPR020852">
    <property type="entry name" value="RNR_Ib_NrdI_bac"/>
</dbReference>